<feature type="compositionally biased region" description="Basic and acidic residues" evidence="1">
    <location>
        <begin position="9"/>
        <end position="27"/>
    </location>
</feature>
<evidence type="ECO:0000256" key="1">
    <source>
        <dbReference type="SAM" id="MobiDB-lite"/>
    </source>
</evidence>
<sequence length="112" mass="12750">MIGVIRVREPKAASDRRREYDRRKERFPTMTPRRALKPKNKRAKRVRTAAKPIEVAGSVQHDPDKARVVAYFRGLVADGLAQWHALDDGTVRLSLNTGEIYLLKETAITRIG</sequence>
<accession>A0A176YQ93</accession>
<evidence type="ECO:0000313" key="3">
    <source>
        <dbReference type="Proteomes" id="UP000077173"/>
    </source>
</evidence>
<reference evidence="2 3" key="1">
    <citation type="submission" date="2016-02" db="EMBL/GenBank/DDBJ databases">
        <title>Draft genome sequence of the strain BR 10247T Bradyrhizobium neotropicale isolated from nodules of Centrolobium paraense.</title>
        <authorList>
            <person name="Simoes-Araujo J.L."/>
            <person name="Barauna A.C."/>
            <person name="Silva K."/>
            <person name="Zilli J.E."/>
        </authorList>
    </citation>
    <scope>NUCLEOTIDE SEQUENCE [LARGE SCALE GENOMIC DNA]</scope>
    <source>
        <strain evidence="2 3">BR 10247</strain>
    </source>
</reference>
<feature type="region of interest" description="Disordered" evidence="1">
    <location>
        <begin position="9"/>
        <end position="29"/>
    </location>
</feature>
<dbReference type="GeneID" id="32583190"/>
<name>A0A176YQ93_9BRAD</name>
<organism evidence="2 3">
    <name type="scientific">Bradyrhizobium neotropicale</name>
    <dbReference type="NCBI Taxonomy" id="1497615"/>
    <lineage>
        <taxon>Bacteria</taxon>
        <taxon>Pseudomonadati</taxon>
        <taxon>Pseudomonadota</taxon>
        <taxon>Alphaproteobacteria</taxon>
        <taxon>Hyphomicrobiales</taxon>
        <taxon>Nitrobacteraceae</taxon>
        <taxon>Bradyrhizobium</taxon>
    </lineage>
</organism>
<keyword evidence="3" id="KW-1185">Reference proteome</keyword>
<dbReference type="AlphaFoldDB" id="A0A176YQ93"/>
<dbReference type="RefSeq" id="WP_063681651.1">
    <property type="nucleotide sequence ID" value="NZ_LSEF01000104.1"/>
</dbReference>
<dbReference type="Proteomes" id="UP000077173">
    <property type="component" value="Unassembled WGS sequence"/>
</dbReference>
<proteinExistence type="predicted"/>
<dbReference type="EMBL" id="LSEF01000104">
    <property type="protein sequence ID" value="OAF08486.1"/>
    <property type="molecule type" value="Genomic_DNA"/>
</dbReference>
<evidence type="ECO:0000313" key="2">
    <source>
        <dbReference type="EMBL" id="OAF08486.1"/>
    </source>
</evidence>
<gene>
    <name evidence="2" type="ORF">AXW67_01200</name>
</gene>
<comment type="caution">
    <text evidence="2">The sequence shown here is derived from an EMBL/GenBank/DDBJ whole genome shotgun (WGS) entry which is preliminary data.</text>
</comment>
<protein>
    <submittedName>
        <fullName evidence="2">Uncharacterized protein</fullName>
    </submittedName>
</protein>